<dbReference type="Gene3D" id="1.10.530.10">
    <property type="match status" value="1"/>
</dbReference>
<gene>
    <name evidence="2" type="ORF">immuto26A_35</name>
</gene>
<feature type="domain" description="Mannosyl-glycoprotein endo-beta-N-acetylglucosamidase-like" evidence="1">
    <location>
        <begin position="72"/>
        <end position="181"/>
    </location>
</feature>
<dbReference type="Pfam" id="PF01832">
    <property type="entry name" value="Glucosaminidase"/>
    <property type="match status" value="1"/>
</dbReference>
<keyword evidence="3" id="KW-1185">Reference proteome</keyword>
<reference evidence="2 3" key="1">
    <citation type="submission" date="2020-12" db="EMBL/GenBank/DDBJ databases">
        <title>Dynamics of Baltic Sea phages driven by environmental changes.</title>
        <authorList>
            <person name="Hoetzinger M."/>
            <person name="Nilsson E."/>
            <person name="Holmfeldt K."/>
        </authorList>
    </citation>
    <scope>NUCLEOTIDE SEQUENCE [LARGE SCALE GENOMIC DNA]</scope>
</reference>
<organism evidence="2 3">
    <name type="scientific">Flavobacterium phage vB_FspM_immuto_2-6A</name>
    <dbReference type="NCBI Taxonomy" id="2801477"/>
    <lineage>
        <taxon>Viruses</taxon>
        <taxon>Duplodnaviria</taxon>
        <taxon>Heunggongvirae</taxon>
        <taxon>Uroviricota</taxon>
        <taxon>Caudoviricetes</taxon>
        <taxon>Immutovirus</taxon>
        <taxon>Immutovirus immuto</taxon>
    </lineage>
</organism>
<name>A0A7T8IX34_9CAUD</name>
<sequence>MYYKFNKETLLFEKTKISNVTLLGLGALLGLALVLGFTSNGKNGIEYLSQEEKIIVVREYNEFSEEKLIKKIQQLNFRFPHIILAQAKLESGHFKSGIFLENNNMFGMREAKLRSNLAKGTNRAHAYYDSWQDSVLDYALYYSTYLYKIKTEGEYFEYLRQNYAEDPTYVQRLKQIIKKQDLKNRF</sequence>
<dbReference type="EMBL" id="MW353175">
    <property type="protein sequence ID" value="QQO91714.1"/>
    <property type="molecule type" value="Genomic_DNA"/>
</dbReference>
<dbReference type="InterPro" id="IPR002901">
    <property type="entry name" value="MGlyc_endo_b_GlcNAc-like_dom"/>
</dbReference>
<proteinExistence type="predicted"/>
<evidence type="ECO:0000313" key="2">
    <source>
        <dbReference type="EMBL" id="QQO91714.1"/>
    </source>
</evidence>
<dbReference type="Proteomes" id="UP000595566">
    <property type="component" value="Segment"/>
</dbReference>
<protein>
    <submittedName>
        <fullName evidence="2">Mannosyl-glycoprotein endo-beta-N-acetylglucosaminidase</fullName>
    </submittedName>
</protein>
<evidence type="ECO:0000259" key="1">
    <source>
        <dbReference type="Pfam" id="PF01832"/>
    </source>
</evidence>
<accession>A0A7T8IX34</accession>
<evidence type="ECO:0000313" key="3">
    <source>
        <dbReference type="Proteomes" id="UP000595566"/>
    </source>
</evidence>
<dbReference type="GO" id="GO:0004040">
    <property type="term" value="F:amidase activity"/>
    <property type="evidence" value="ECO:0007669"/>
    <property type="project" value="InterPro"/>
</dbReference>